<organism evidence="1 2">
    <name type="scientific">Streptomyces javensis</name>
    <dbReference type="NCBI Taxonomy" id="114698"/>
    <lineage>
        <taxon>Bacteria</taxon>
        <taxon>Bacillati</taxon>
        <taxon>Actinomycetota</taxon>
        <taxon>Actinomycetes</taxon>
        <taxon>Kitasatosporales</taxon>
        <taxon>Streptomycetaceae</taxon>
        <taxon>Streptomyces</taxon>
        <taxon>Streptomyces violaceusniger group</taxon>
    </lineage>
</organism>
<dbReference type="EMBL" id="JAEEAQ010000086">
    <property type="protein sequence ID" value="MBI0313737.1"/>
    <property type="molecule type" value="Genomic_DNA"/>
</dbReference>
<gene>
    <name evidence="1" type="ORF">JBF12_12170</name>
</gene>
<reference evidence="1 2" key="1">
    <citation type="submission" date="2020-12" db="EMBL/GenBank/DDBJ databases">
        <authorList>
            <person name="Kusuma A.B."/>
            <person name="Nouioui I."/>
            <person name="Goodfellow M."/>
        </authorList>
    </citation>
    <scope>NUCLEOTIDE SEQUENCE [LARGE SCALE GENOMIC DNA]</scope>
    <source>
        <strain evidence="1 2">DSM 41764</strain>
    </source>
</reference>
<comment type="caution">
    <text evidence="1">The sequence shown here is derived from an EMBL/GenBank/DDBJ whole genome shotgun (WGS) entry which is preliminary data.</text>
</comment>
<dbReference type="Proteomes" id="UP000638849">
    <property type="component" value="Unassembled WGS sequence"/>
</dbReference>
<sequence length="80" mass="9405">MPPASYEATLERVKRVIAWYNEQIFTESRAAVPDEERLERLRTQRQRCVEDQHALEDAEPQEVSRIAAAYDARFKELTEP</sequence>
<keyword evidence="2" id="KW-1185">Reference proteome</keyword>
<evidence type="ECO:0000313" key="1">
    <source>
        <dbReference type="EMBL" id="MBI0313737.1"/>
    </source>
</evidence>
<accession>A0ABS0R8N0</accession>
<proteinExistence type="predicted"/>
<evidence type="ECO:0000313" key="2">
    <source>
        <dbReference type="Proteomes" id="UP000638849"/>
    </source>
</evidence>
<name>A0ABS0R8N0_9ACTN</name>
<protein>
    <submittedName>
        <fullName evidence="1">Uncharacterized protein</fullName>
    </submittedName>
</protein>